<dbReference type="InterPro" id="IPR018501">
    <property type="entry name" value="DDT_dom"/>
</dbReference>
<evidence type="ECO:0000313" key="11">
    <source>
        <dbReference type="Proteomes" id="UP000685013"/>
    </source>
</evidence>
<evidence type="ECO:0000256" key="4">
    <source>
        <dbReference type="ARBA" id="ARBA00022833"/>
    </source>
</evidence>
<reference evidence="10 11" key="1">
    <citation type="journal article" date="2021" name="Hortic Res">
        <title>The domestication of Cucurbita argyrosperma as revealed by the genome of its wild relative.</title>
        <authorList>
            <person name="Barrera-Redondo J."/>
            <person name="Sanchez-de la Vega G."/>
            <person name="Aguirre-Liguori J.A."/>
            <person name="Castellanos-Morales G."/>
            <person name="Gutierrez-Guerrero Y.T."/>
            <person name="Aguirre-Dugua X."/>
            <person name="Aguirre-Planter E."/>
            <person name="Tenaillon M.I."/>
            <person name="Lira-Saade R."/>
            <person name="Eguiarte L.E."/>
        </authorList>
    </citation>
    <scope>NUCLEOTIDE SEQUENCE [LARGE SCALE GENOMIC DNA]</scope>
    <source>
        <strain evidence="10">JBR-2021</strain>
    </source>
</reference>
<dbReference type="PANTHER" id="PTHR46508:SF1">
    <property type="entry name" value="PHD FINGER FAMILY PROTEIN"/>
    <property type="match status" value="1"/>
</dbReference>
<dbReference type="Pfam" id="PF15612">
    <property type="entry name" value="WHIM1"/>
    <property type="match status" value="1"/>
</dbReference>
<dbReference type="GO" id="GO:0000785">
    <property type="term" value="C:chromatin"/>
    <property type="evidence" value="ECO:0007669"/>
    <property type="project" value="UniProtKB-ARBA"/>
</dbReference>
<comment type="caution">
    <text evidence="10">The sequence shown here is derived from an EMBL/GenBank/DDBJ whole genome shotgun (WGS) entry which is preliminary data.</text>
</comment>
<dbReference type="Pfam" id="PF24294">
    <property type="entry name" value="Chromo_PTM"/>
    <property type="match status" value="1"/>
</dbReference>
<dbReference type="InterPro" id="IPR019786">
    <property type="entry name" value="Zinc_finger_PHD-type_CS"/>
</dbReference>
<dbReference type="InterPro" id="IPR056618">
    <property type="entry name" value="Chromo_PTM"/>
</dbReference>
<evidence type="ECO:0000259" key="8">
    <source>
        <dbReference type="PROSITE" id="PS50016"/>
    </source>
</evidence>
<keyword evidence="5" id="KW-0539">Nucleus</keyword>
<keyword evidence="2" id="KW-0479">Metal-binding</keyword>
<dbReference type="PROSITE" id="PS50016">
    <property type="entry name" value="ZF_PHD_2"/>
    <property type="match status" value="1"/>
</dbReference>
<name>A0AAV6P1W0_9ROSI</name>
<keyword evidence="11" id="KW-1185">Reference proteome</keyword>
<feature type="region of interest" description="Disordered" evidence="7">
    <location>
        <begin position="1"/>
        <end position="30"/>
    </location>
</feature>
<dbReference type="EMBL" id="JAGKQH010000002">
    <property type="protein sequence ID" value="KAG6606015.1"/>
    <property type="molecule type" value="Genomic_DNA"/>
</dbReference>
<organism evidence="10 11">
    <name type="scientific">Cucurbita argyrosperma subsp. sororia</name>
    <dbReference type="NCBI Taxonomy" id="37648"/>
    <lineage>
        <taxon>Eukaryota</taxon>
        <taxon>Viridiplantae</taxon>
        <taxon>Streptophyta</taxon>
        <taxon>Embryophyta</taxon>
        <taxon>Tracheophyta</taxon>
        <taxon>Spermatophyta</taxon>
        <taxon>Magnoliopsida</taxon>
        <taxon>eudicotyledons</taxon>
        <taxon>Gunneridae</taxon>
        <taxon>Pentapetalae</taxon>
        <taxon>rosids</taxon>
        <taxon>fabids</taxon>
        <taxon>Cucurbitales</taxon>
        <taxon>Cucurbitaceae</taxon>
        <taxon>Cucurbiteae</taxon>
        <taxon>Cucurbita</taxon>
    </lineage>
</organism>
<dbReference type="PANTHER" id="PTHR46508">
    <property type="entry name" value="PHD FINGER FAMILY PROTEIN"/>
    <property type="match status" value="1"/>
</dbReference>
<dbReference type="SMART" id="SM00249">
    <property type="entry name" value="PHD"/>
    <property type="match status" value="4"/>
</dbReference>
<feature type="region of interest" description="Disordered" evidence="7">
    <location>
        <begin position="1252"/>
        <end position="1330"/>
    </location>
</feature>
<evidence type="ECO:0000256" key="5">
    <source>
        <dbReference type="ARBA" id="ARBA00023242"/>
    </source>
</evidence>
<feature type="domain" description="PHD-type" evidence="8">
    <location>
        <begin position="432"/>
        <end position="479"/>
    </location>
</feature>
<feature type="non-terminal residue" evidence="10">
    <location>
        <position position="1"/>
    </location>
</feature>
<feature type="domain" description="DDT" evidence="9">
    <location>
        <begin position="204"/>
        <end position="264"/>
    </location>
</feature>
<dbReference type="Pfam" id="PF00628">
    <property type="entry name" value="PHD"/>
    <property type="match status" value="1"/>
</dbReference>
<evidence type="ECO:0000256" key="1">
    <source>
        <dbReference type="ARBA" id="ARBA00004123"/>
    </source>
</evidence>
<evidence type="ECO:0000256" key="2">
    <source>
        <dbReference type="ARBA" id="ARBA00022723"/>
    </source>
</evidence>
<feature type="region of interest" description="Disordered" evidence="7">
    <location>
        <begin position="1500"/>
        <end position="1539"/>
    </location>
</feature>
<evidence type="ECO:0000313" key="10">
    <source>
        <dbReference type="EMBL" id="KAG6606015.1"/>
    </source>
</evidence>
<dbReference type="InterPro" id="IPR028942">
    <property type="entry name" value="WHIM1_dom"/>
</dbReference>
<keyword evidence="3 6" id="KW-0863">Zinc-finger</keyword>
<keyword evidence="4" id="KW-0862">Zinc</keyword>
<dbReference type="CDD" id="cd15532">
    <property type="entry name" value="PHD2_CHD_II"/>
    <property type="match status" value="1"/>
</dbReference>
<feature type="compositionally biased region" description="Basic and acidic residues" evidence="7">
    <location>
        <begin position="1432"/>
        <end position="1441"/>
    </location>
</feature>
<dbReference type="PROSITE" id="PS50827">
    <property type="entry name" value="DDT"/>
    <property type="match status" value="1"/>
</dbReference>
<sequence length="1749" mass="195108">MEPPVVRSRGRPRKRRNNELEDGTDEAKSGLESCKRTLVSRPVALLGRYLLKEFKGSGKYLGKVVYYEEGLYRVVYEDGDNEDLESREIRGLLIDDPYLDDGLNKRKKRLDELAVRFSAKNTNVTGKNTTDITEKVDPVEASVSSKLSSEHIIENDDGEVEVDVDSSSDSSESVLDRDFEFEDESLLIPPPQLPPSSGTIGIQEQHVSHLLSVYGFLRSFSFRLFLFPFSLDDFVGSLNCGVPNTLLDSIHVALMCALRGHLEILSSDGLEIATKCLRHFNWSLLDSLTWPVYLVQYLTVMGCAKGLEWNGFYKHALSNEYYSIPAGRKLMVLQILCDEVLKSGELRAEIDVREISEVGLEYDAGATCLSENGPRRVHPRYPKTSACKDGEAIEIIVENHGMKSYTDQNFLGTKCGTNGDLDASVVDANRNSDECRLCGMDGSLLCCDGCPSAYHLRCIGMMKILIPQGPWYCPECSINKTEPAITKGSLLRGAEIFGIDPHEHIFLGSCNHLVVLKTSISSEPCVKYYNQNDILNVLHVLCSSSQYIAIYYGICKAIMQYWNIPENLLVLPETSGMDILPVNLRKDTNFYAQSLPVGEEEHKEKHDVVEDRKDLATCKIEDDNKVVSYLGTLHGETSRDPPAHQVNGFVVDSLASNCSISRLENTTDLACSDMVDISSTTDLSRTSGNKNFSHTGNGNASISLNLSRQSQNGILLGGRNVKDDIKSTIRCAYMGSQYKPQGYVNHYVHGEFAASAAHKLDVLSSEETRVSGTHASDNKRSSSTSAYALLQAKAFSLSASRFFWPTFDKKLMEVPRERCGWCLSCRAAVLSKKGCLLNHAALTATRGAMKILSSLRLGKNGEGNLSCIAVYILYMEESLRGLVGGTFLNASYRKQWRHQLESALSCSLIKFLLLELEENIRSIALSSNWFKLVDDWFLETSMIQNAPGAFGTTVQKRGPGRRRKQSVSEDPSHERSDANFLWFRGGISKLVFQRAALPGCIVAKAARQGGLRKISGIHYTDGSEIPRRSRQLVWRAAVEASKNVSQLALQLRNLDFHLRWSDLVRPEQTLQDMKGQETEASIFRNARISDKKVVENKIAYGVAFGSQKHLPSRVMKNAIEIEQKQDGSVAYWFLENCIPLYLVKEYEEGSIQVNFSSPKVYPNLMYQSRRRRLKSYQRDIFFYLTCRRDNMGLLSCSSCRMEVLIRNAVKCSSCQGYCHVNCTVRLTISGTEDVACPITCKQCCHLKALNRSGNSTESPTSPLPSQGKEHRSSSTLRKGARPKDSNQPSATPVNKLEPRSEKKQATPLNKLDNQSEKKQVTPTSSAAPKSKRRNCSWGIIWKKKNCEDTGANFRHNYLLLKGGRELHHMEPVCHLCSKPYRSDLMYICCETCKNWYHAEAVALEESKIFDVVGYKCCRCRRIKSPECPYMDPKPEKQDGGKKARPKSSKQENSGVECDDLTISDSKKLETSSSLLPKEEVNPFVFSLSRVELIAEPNSGLDDDWNAAAGGQAAPQKLPVRRQTKPEDDEDGFSQNYLPHSQSSIPIQHETDTLLQPVEKSSSFSEWDNSGLGFEEEGVAFDFDSFNYDDMDFGPQTYFSFTELLAPDDASGDVDDSFPIVDIDIPNQGFSEQLEPAEPAVVNCQICTNLEPVPDLVCQVCGLQIHSHCSPWDDAAVSSEEKWSCGRCREWQYAGSHASVSTHQAVHGSSALGDDGYKGSTLSFRILLEMASSLHFSNLPNLSHLTNFHP</sequence>
<dbReference type="Proteomes" id="UP000685013">
    <property type="component" value="Chromosome 2"/>
</dbReference>
<evidence type="ECO:0000259" key="9">
    <source>
        <dbReference type="PROSITE" id="PS50827"/>
    </source>
</evidence>
<dbReference type="GO" id="GO:0005634">
    <property type="term" value="C:nucleus"/>
    <property type="evidence" value="ECO:0007669"/>
    <property type="project" value="UniProtKB-SubCell"/>
</dbReference>
<dbReference type="InterPro" id="IPR019787">
    <property type="entry name" value="Znf_PHD-finger"/>
</dbReference>
<feature type="region of interest" description="Disordered" evidence="7">
    <location>
        <begin position="949"/>
        <end position="973"/>
    </location>
</feature>
<proteinExistence type="predicted"/>
<accession>A0AAV6P1W0</accession>
<protein>
    <submittedName>
        <fullName evidence="10">DDT domain-containing protein PTM</fullName>
    </submittedName>
</protein>
<dbReference type="Pfam" id="PF02791">
    <property type="entry name" value="DDT"/>
    <property type="match status" value="1"/>
</dbReference>
<feature type="region of interest" description="Disordered" evidence="7">
    <location>
        <begin position="1430"/>
        <end position="1460"/>
    </location>
</feature>
<comment type="subcellular location">
    <subcellularLocation>
        <location evidence="1">Nucleus</location>
    </subcellularLocation>
</comment>
<dbReference type="InterPro" id="IPR047365">
    <property type="entry name" value="Tudor_AtPTM-like"/>
</dbReference>
<feature type="compositionally biased region" description="Polar residues" evidence="7">
    <location>
        <begin position="1252"/>
        <end position="1264"/>
    </location>
</feature>
<dbReference type="SMART" id="SM00571">
    <property type="entry name" value="DDT"/>
    <property type="match status" value="1"/>
</dbReference>
<evidence type="ECO:0000256" key="7">
    <source>
        <dbReference type="SAM" id="MobiDB-lite"/>
    </source>
</evidence>
<evidence type="ECO:0000256" key="6">
    <source>
        <dbReference type="PROSITE-ProRule" id="PRU00146"/>
    </source>
</evidence>
<evidence type="ECO:0000256" key="3">
    <source>
        <dbReference type="ARBA" id="ARBA00022771"/>
    </source>
</evidence>
<dbReference type="Pfam" id="PF21743">
    <property type="entry name" value="PTM_DIR17_Tudor"/>
    <property type="match status" value="1"/>
</dbReference>
<dbReference type="CDD" id="cd20401">
    <property type="entry name" value="Tudor_AtPTM-like"/>
    <property type="match status" value="1"/>
</dbReference>
<dbReference type="PROSITE" id="PS01359">
    <property type="entry name" value="ZF_PHD_1"/>
    <property type="match status" value="1"/>
</dbReference>
<dbReference type="GO" id="GO:0008270">
    <property type="term" value="F:zinc ion binding"/>
    <property type="evidence" value="ECO:0007669"/>
    <property type="project" value="UniProtKB-KW"/>
</dbReference>
<dbReference type="InterPro" id="IPR001965">
    <property type="entry name" value="Znf_PHD"/>
</dbReference>
<gene>
    <name evidence="10" type="primary">PTM</name>
    <name evidence="10" type="ORF">SDJN03_03332</name>
</gene>